<dbReference type="AlphaFoldDB" id="X0X1R1"/>
<dbReference type="InterPro" id="IPR019546">
    <property type="entry name" value="TAT_signal_bac_arc"/>
</dbReference>
<sequence length="53" mass="5547">MSTANVTRREFLKTIGLGAAALVIPGCTNTSAKSAFAPTNEIKGNQPNILILM</sequence>
<dbReference type="PROSITE" id="PS51318">
    <property type="entry name" value="TAT"/>
    <property type="match status" value="1"/>
</dbReference>
<evidence type="ECO:0000313" key="1">
    <source>
        <dbReference type="EMBL" id="GAG37154.1"/>
    </source>
</evidence>
<accession>X0X1R1</accession>
<proteinExistence type="predicted"/>
<evidence type="ECO:0008006" key="2">
    <source>
        <dbReference type="Google" id="ProtNLM"/>
    </source>
</evidence>
<dbReference type="NCBIfam" id="TIGR01409">
    <property type="entry name" value="TAT_signal_seq"/>
    <property type="match status" value="1"/>
</dbReference>
<gene>
    <name evidence="1" type="ORF">S01H1_63632</name>
</gene>
<feature type="non-terminal residue" evidence="1">
    <location>
        <position position="53"/>
    </location>
</feature>
<protein>
    <recommendedName>
        <fullName evidence="2">Twin-arginine translocation signal domain-containing protein</fullName>
    </recommendedName>
</protein>
<dbReference type="EMBL" id="BARS01041893">
    <property type="protein sequence ID" value="GAG37154.1"/>
    <property type="molecule type" value="Genomic_DNA"/>
</dbReference>
<name>X0X1R1_9ZZZZ</name>
<reference evidence="1" key="1">
    <citation type="journal article" date="2014" name="Front. Microbiol.">
        <title>High frequency of phylogenetically diverse reductive dehalogenase-homologous genes in deep subseafloor sedimentary metagenomes.</title>
        <authorList>
            <person name="Kawai M."/>
            <person name="Futagami T."/>
            <person name="Toyoda A."/>
            <person name="Takaki Y."/>
            <person name="Nishi S."/>
            <person name="Hori S."/>
            <person name="Arai W."/>
            <person name="Tsubouchi T."/>
            <person name="Morono Y."/>
            <person name="Uchiyama I."/>
            <person name="Ito T."/>
            <person name="Fujiyama A."/>
            <person name="Inagaki F."/>
            <person name="Takami H."/>
        </authorList>
    </citation>
    <scope>NUCLEOTIDE SEQUENCE</scope>
    <source>
        <strain evidence="1">Expedition CK06-06</strain>
    </source>
</reference>
<organism evidence="1">
    <name type="scientific">marine sediment metagenome</name>
    <dbReference type="NCBI Taxonomy" id="412755"/>
    <lineage>
        <taxon>unclassified sequences</taxon>
        <taxon>metagenomes</taxon>
        <taxon>ecological metagenomes</taxon>
    </lineage>
</organism>
<comment type="caution">
    <text evidence="1">The sequence shown here is derived from an EMBL/GenBank/DDBJ whole genome shotgun (WGS) entry which is preliminary data.</text>
</comment>
<dbReference type="InterPro" id="IPR006311">
    <property type="entry name" value="TAT_signal"/>
</dbReference>